<keyword evidence="2" id="KW-1185">Reference proteome</keyword>
<gene>
    <name evidence="1" type="ORF">SNEC2469_LOCUS1405</name>
</gene>
<protein>
    <submittedName>
        <fullName evidence="1">Uncharacterized protein</fullName>
    </submittedName>
</protein>
<dbReference type="OrthoDB" id="439138at2759"/>
<dbReference type="Proteomes" id="UP000601435">
    <property type="component" value="Unassembled WGS sequence"/>
</dbReference>
<reference evidence="1" key="1">
    <citation type="submission" date="2021-02" db="EMBL/GenBank/DDBJ databases">
        <authorList>
            <person name="Dougan E. K."/>
            <person name="Rhodes N."/>
            <person name="Thang M."/>
            <person name="Chan C."/>
        </authorList>
    </citation>
    <scope>NUCLEOTIDE SEQUENCE</scope>
</reference>
<proteinExistence type="predicted"/>
<evidence type="ECO:0000313" key="2">
    <source>
        <dbReference type="Proteomes" id="UP000601435"/>
    </source>
</evidence>
<sequence>MQLDPWMLLFPTDSPELGKKKWEFCKANRIKPHRLHDASRHKKYIFALRRMMKQCKRTLALKQKLLMKFLSGDALQKFKVHIQKSPQELEAEVDNEGRKLKERDAMIAKLLTFWHRRMQQLEDEKEAERETFRYKVKALLEDIQSLAKVLEDAALTKKRRRRVD</sequence>
<name>A0A812J4N7_9DINO</name>
<dbReference type="AlphaFoldDB" id="A0A812J4N7"/>
<organism evidence="1 2">
    <name type="scientific">Symbiodinium necroappetens</name>
    <dbReference type="NCBI Taxonomy" id="1628268"/>
    <lineage>
        <taxon>Eukaryota</taxon>
        <taxon>Sar</taxon>
        <taxon>Alveolata</taxon>
        <taxon>Dinophyceae</taxon>
        <taxon>Suessiales</taxon>
        <taxon>Symbiodiniaceae</taxon>
        <taxon>Symbiodinium</taxon>
    </lineage>
</organism>
<comment type="caution">
    <text evidence="1">The sequence shown here is derived from an EMBL/GenBank/DDBJ whole genome shotgun (WGS) entry which is preliminary data.</text>
</comment>
<accession>A0A812J4N7</accession>
<dbReference type="EMBL" id="CAJNJA010005733">
    <property type="protein sequence ID" value="CAE7197525.1"/>
    <property type="molecule type" value="Genomic_DNA"/>
</dbReference>
<evidence type="ECO:0000313" key="1">
    <source>
        <dbReference type="EMBL" id="CAE7197525.1"/>
    </source>
</evidence>
<feature type="non-terminal residue" evidence="1">
    <location>
        <position position="164"/>
    </location>
</feature>